<dbReference type="InterPro" id="IPR055595">
    <property type="entry name" value="DUF7171"/>
</dbReference>
<sequence>MTDDNSTPSVQGEQIKGQKVTNHNGTEAGADGQQVKYRFSGAPTSLYELQPEAGEVRVMTVTAQCTNGTHGKLGADGTFLEASWAIREVVIGRQTTLKEPVEQTAIDDDEIAEESAAAENQLSLVETEAAEAEQKAVSGVDDPFNPGGNK</sequence>
<evidence type="ECO:0000313" key="2">
    <source>
        <dbReference type="EMBL" id="AKI28690.1"/>
    </source>
</evidence>
<feature type="region of interest" description="Disordered" evidence="1">
    <location>
        <begin position="128"/>
        <end position="150"/>
    </location>
</feature>
<evidence type="ECO:0000313" key="3">
    <source>
        <dbReference type="Proteomes" id="UP000202434"/>
    </source>
</evidence>
<reference evidence="2 3" key="1">
    <citation type="journal article" date="2015" name="PLoS ONE">
        <title>Lysis to Kill: Evaluation of the Lytic Abilities, and Genomics of Nine Bacteriophages Infective for Gordonia spp. and Their Potential Use in Activated Sludge Foam Biocontrol.</title>
        <authorList>
            <person name="Dyson Z.A."/>
            <person name="Tucci J."/>
            <person name="Seviour R.J."/>
            <person name="Petrovski S."/>
        </authorList>
    </citation>
    <scope>NUCLEOTIDE SEQUENCE [LARGE SCALE GENOMIC DNA]</scope>
</reference>
<dbReference type="EMBL" id="KR053200">
    <property type="protein sequence ID" value="AKI28690.1"/>
    <property type="molecule type" value="Genomic_DNA"/>
</dbReference>
<evidence type="ECO:0000256" key="1">
    <source>
        <dbReference type="SAM" id="MobiDB-lite"/>
    </source>
</evidence>
<name>A0A0K0MX18_9CAUD</name>
<organism evidence="2 3">
    <name type="scientific">Gordonia phage GTE6</name>
    <dbReference type="NCBI Taxonomy" id="1647474"/>
    <lineage>
        <taxon>Viruses</taxon>
        <taxon>Duplodnaviria</taxon>
        <taxon>Heunggongvirae</taxon>
        <taxon>Uroviricota</taxon>
        <taxon>Caudoviricetes</taxon>
        <taxon>Stackebrandtviridae</taxon>
        <taxon>Schenleyvirinae</taxon>
        <taxon>Dexdertvirus</taxon>
        <taxon>Dexdertvirus GTE6</taxon>
    </lineage>
</organism>
<dbReference type="Pfam" id="PF23785">
    <property type="entry name" value="DUF7171"/>
    <property type="match status" value="1"/>
</dbReference>
<dbReference type="GeneID" id="26516832"/>
<dbReference type="RefSeq" id="YP_009188416.1">
    <property type="nucleotide sequence ID" value="NC_028665.1"/>
</dbReference>
<dbReference type="KEGG" id="vg:26516832"/>
<keyword evidence="3" id="KW-1185">Reference proteome</keyword>
<protein>
    <submittedName>
        <fullName evidence="2">Uncharacterized protein</fullName>
    </submittedName>
</protein>
<accession>A0A0K0MX18</accession>
<dbReference type="Proteomes" id="UP000202434">
    <property type="component" value="Segment"/>
</dbReference>
<gene>
    <name evidence="2" type="ORF">GTE6_48</name>
</gene>
<proteinExistence type="predicted"/>
<feature type="compositionally biased region" description="Polar residues" evidence="1">
    <location>
        <begin position="1"/>
        <end position="12"/>
    </location>
</feature>
<dbReference type="OrthoDB" id="17207at10239"/>
<feature type="region of interest" description="Disordered" evidence="1">
    <location>
        <begin position="1"/>
        <end position="35"/>
    </location>
</feature>